<dbReference type="Pfam" id="PF03682">
    <property type="entry name" value="UPF0158"/>
    <property type="match status" value="1"/>
</dbReference>
<protein>
    <submittedName>
        <fullName evidence="1">Uncharacterized protein</fullName>
    </submittedName>
</protein>
<sequence>MAVTVKLKDIIEGLEFQSDEGSSYLKTTTGEVVYTTDYELRAAEDETPHEHLPEWQIEVLRVAKSILEMDDYLPLPTKFDIHEYSIMERFCRSREDDEMRDDLCDAIRGRGAFRRFKDSIHEHGIADDWYKYRDEALREIAIEWCEENGIPYTE</sequence>
<reference evidence="1 2" key="1">
    <citation type="journal article" date="2014" name="Nature">
        <title>An environmental bacterial taxon with a large and distinct metabolic repertoire.</title>
        <authorList>
            <person name="Wilson M.C."/>
            <person name="Mori T."/>
            <person name="Ruckert C."/>
            <person name="Uria A.R."/>
            <person name="Helf M.J."/>
            <person name="Takada K."/>
            <person name="Gernert C."/>
            <person name="Steffens U.A."/>
            <person name="Heycke N."/>
            <person name="Schmitt S."/>
            <person name="Rinke C."/>
            <person name="Helfrich E.J."/>
            <person name="Brachmann A.O."/>
            <person name="Gurgui C."/>
            <person name="Wakimoto T."/>
            <person name="Kracht M."/>
            <person name="Crusemann M."/>
            <person name="Hentschel U."/>
            <person name="Abe I."/>
            <person name="Matsunaga S."/>
            <person name="Kalinowski J."/>
            <person name="Takeyama H."/>
            <person name="Piel J."/>
        </authorList>
    </citation>
    <scope>NUCLEOTIDE SEQUENCE [LARGE SCALE GENOMIC DNA]</scope>
    <source>
        <strain evidence="2">TSY2</strain>
    </source>
</reference>
<dbReference type="EMBL" id="AZHX01000125">
    <property type="protein sequence ID" value="ETX08829.1"/>
    <property type="molecule type" value="Genomic_DNA"/>
</dbReference>
<dbReference type="Proteomes" id="UP000019140">
    <property type="component" value="Unassembled WGS sequence"/>
</dbReference>
<comment type="caution">
    <text evidence="1">The sequence shown here is derived from an EMBL/GenBank/DDBJ whole genome shotgun (WGS) entry which is preliminary data.</text>
</comment>
<proteinExistence type="predicted"/>
<keyword evidence="2" id="KW-1185">Reference proteome</keyword>
<organism evidence="1 2">
    <name type="scientific">Candidatus Entotheonella gemina</name>
    <dbReference type="NCBI Taxonomy" id="1429439"/>
    <lineage>
        <taxon>Bacteria</taxon>
        <taxon>Pseudomonadati</taxon>
        <taxon>Nitrospinota/Tectimicrobiota group</taxon>
        <taxon>Candidatus Tectimicrobiota</taxon>
        <taxon>Candidatus Entotheonellia</taxon>
        <taxon>Candidatus Entotheonellales</taxon>
        <taxon>Candidatus Entotheonellaceae</taxon>
        <taxon>Candidatus Entotheonella</taxon>
    </lineage>
</organism>
<accession>W4MES9</accession>
<evidence type="ECO:0000313" key="2">
    <source>
        <dbReference type="Proteomes" id="UP000019140"/>
    </source>
</evidence>
<gene>
    <name evidence="1" type="ORF">ETSY2_03100</name>
</gene>
<dbReference type="HOGENOM" id="CLU_137359_1_0_7"/>
<dbReference type="AlphaFoldDB" id="W4MES9"/>
<evidence type="ECO:0000313" key="1">
    <source>
        <dbReference type="EMBL" id="ETX08829.1"/>
    </source>
</evidence>
<dbReference type="PATRIC" id="fig|1429439.4.peg.533"/>
<name>W4MES9_9BACT</name>
<dbReference type="InterPro" id="IPR005361">
    <property type="entry name" value="UPF0158"/>
</dbReference>